<gene>
    <name evidence="1" type="ORF">GGP41_002226</name>
</gene>
<accession>A0A8H6DQ73</accession>
<organism evidence="1 2">
    <name type="scientific">Cochliobolus sativus</name>
    <name type="common">Common root rot and spot blotch fungus</name>
    <name type="synonym">Bipolaris sorokiniana</name>
    <dbReference type="NCBI Taxonomy" id="45130"/>
    <lineage>
        <taxon>Eukaryota</taxon>
        <taxon>Fungi</taxon>
        <taxon>Dikarya</taxon>
        <taxon>Ascomycota</taxon>
        <taxon>Pezizomycotina</taxon>
        <taxon>Dothideomycetes</taxon>
        <taxon>Pleosporomycetidae</taxon>
        <taxon>Pleosporales</taxon>
        <taxon>Pleosporineae</taxon>
        <taxon>Pleosporaceae</taxon>
        <taxon>Bipolaris</taxon>
    </lineage>
</organism>
<evidence type="ECO:0000313" key="1">
    <source>
        <dbReference type="EMBL" id="KAF5843947.1"/>
    </source>
</evidence>
<sequence>MLTYLSTYGVLICNEHYSYALQLPTNVRVLAPYSTPFKELGLPQDALRCCYERPVKVQTFFREKRYIHYFIVKQEQRETGQTGQQQQQRRQETAEQNQEVSYQQRLAYLSCECDAIERKDREAIERIAEEADAKDRTGWFKRTQWDEHLQAYPDWQLLSYAIRLPTAEEPQLQRVVQLVEGLVEEAVQGLSTLPRDTLRWLRSAKLQEPNVRPFSRIQNKAS</sequence>
<evidence type="ECO:0000313" key="2">
    <source>
        <dbReference type="Proteomes" id="UP000624244"/>
    </source>
</evidence>
<protein>
    <submittedName>
        <fullName evidence="1">Uncharacterized protein</fullName>
    </submittedName>
</protein>
<dbReference type="AlphaFoldDB" id="A0A8H6DQ73"/>
<dbReference type="Proteomes" id="UP000624244">
    <property type="component" value="Unassembled WGS sequence"/>
</dbReference>
<proteinExistence type="predicted"/>
<dbReference type="EMBL" id="WNKQ01000068">
    <property type="protein sequence ID" value="KAF5843947.1"/>
    <property type="molecule type" value="Genomic_DNA"/>
</dbReference>
<reference evidence="1" key="1">
    <citation type="submission" date="2019-11" db="EMBL/GenBank/DDBJ databases">
        <title>Bipolaris sorokiniana Genome sequencing.</title>
        <authorList>
            <person name="Wang H."/>
        </authorList>
    </citation>
    <scope>NUCLEOTIDE SEQUENCE</scope>
</reference>
<name>A0A8H6DQ73_COCSA</name>
<comment type="caution">
    <text evidence="1">The sequence shown here is derived from an EMBL/GenBank/DDBJ whole genome shotgun (WGS) entry which is preliminary data.</text>
</comment>